<dbReference type="AlphaFoldDB" id="A0A2A5WFK0"/>
<proteinExistence type="predicted"/>
<dbReference type="EMBL" id="NTJZ01000001">
    <property type="protein sequence ID" value="PDH35202.1"/>
    <property type="molecule type" value="Genomic_DNA"/>
</dbReference>
<reference evidence="1 2" key="1">
    <citation type="submission" date="2017-08" db="EMBL/GenBank/DDBJ databases">
        <title>Fine stratification of microbial communities through a metagenomic profile of the photic zone.</title>
        <authorList>
            <person name="Haro-Moreno J.M."/>
            <person name="Lopez-Perez M."/>
            <person name="De La Torre J."/>
            <person name="Picazo A."/>
            <person name="Camacho A."/>
            <person name="Rodriguez-Valera F."/>
        </authorList>
    </citation>
    <scope>NUCLEOTIDE SEQUENCE [LARGE SCALE GENOMIC DNA]</scope>
    <source>
        <strain evidence="1">MED-G28</strain>
    </source>
</reference>
<organism evidence="1 2">
    <name type="scientific">OM182 bacterium MED-G28</name>
    <dbReference type="NCBI Taxonomy" id="1986256"/>
    <lineage>
        <taxon>Bacteria</taxon>
        <taxon>Pseudomonadati</taxon>
        <taxon>Pseudomonadota</taxon>
        <taxon>Gammaproteobacteria</taxon>
        <taxon>OMG group</taxon>
        <taxon>OM182 clade</taxon>
    </lineage>
</organism>
<dbReference type="Proteomes" id="UP000219329">
    <property type="component" value="Unassembled WGS sequence"/>
</dbReference>
<gene>
    <name evidence="1" type="ORF">CNF02_00290</name>
</gene>
<accession>A0A2A5WFK0</accession>
<evidence type="ECO:0000313" key="1">
    <source>
        <dbReference type="EMBL" id="PDH35202.1"/>
    </source>
</evidence>
<name>A0A2A5WFK0_9GAMM</name>
<comment type="caution">
    <text evidence="1">The sequence shown here is derived from an EMBL/GenBank/DDBJ whole genome shotgun (WGS) entry which is preliminary data.</text>
</comment>
<protein>
    <submittedName>
        <fullName evidence="1">Uncharacterized protein</fullName>
    </submittedName>
</protein>
<evidence type="ECO:0000313" key="2">
    <source>
        <dbReference type="Proteomes" id="UP000219329"/>
    </source>
</evidence>
<sequence>MNRLLSTITFLCFAVAVPWMSYGFEVTGERVNLSGTINSVVLTDEGGVINVVSDNEIYGKTWLTYNINLDNPNSVDQGSFQGRATAINNDGSRVSSSRQGVWSRDGYMYSFYSLDDVSDGNQYICITTMNLQNDSVEMRFYPK</sequence>